<dbReference type="EMBL" id="FQVN01000012">
    <property type="protein sequence ID" value="SHG69353.1"/>
    <property type="molecule type" value="Genomic_DNA"/>
</dbReference>
<dbReference type="OrthoDB" id="4141215at2"/>
<dbReference type="AlphaFoldDB" id="A0A1M5LY80"/>
<dbReference type="InterPro" id="IPR002938">
    <property type="entry name" value="FAD-bd"/>
</dbReference>
<dbReference type="PANTHER" id="PTHR43004">
    <property type="entry name" value="TRK SYSTEM POTASSIUM UPTAKE PROTEIN"/>
    <property type="match status" value="1"/>
</dbReference>
<gene>
    <name evidence="5" type="ORF">SAMN05444320_11285</name>
</gene>
<keyword evidence="3" id="KW-0274">FAD</keyword>
<dbReference type="Gene3D" id="3.30.70.2450">
    <property type="match status" value="1"/>
</dbReference>
<dbReference type="STRING" id="2017.SAMN05444320_11285"/>
<feature type="domain" description="FAD-binding" evidence="4">
    <location>
        <begin position="3"/>
        <end position="335"/>
    </location>
</feature>
<reference evidence="5 6" key="1">
    <citation type="submission" date="2016-11" db="EMBL/GenBank/DDBJ databases">
        <authorList>
            <person name="Jaros S."/>
            <person name="Januszkiewicz K."/>
            <person name="Wedrychowicz H."/>
        </authorList>
    </citation>
    <scope>NUCLEOTIDE SEQUENCE [LARGE SCALE GENOMIC DNA]</scope>
    <source>
        <strain evidence="5 6">DSM 44523</strain>
    </source>
</reference>
<dbReference type="GO" id="GO:0016709">
    <property type="term" value="F:oxidoreductase activity, acting on paired donors, with incorporation or reduction of molecular oxygen, NAD(P)H as one donor, and incorporation of one atom of oxygen"/>
    <property type="evidence" value="ECO:0007669"/>
    <property type="project" value="UniProtKB-ARBA"/>
</dbReference>
<evidence type="ECO:0000256" key="2">
    <source>
        <dbReference type="ARBA" id="ARBA00022630"/>
    </source>
</evidence>
<keyword evidence="2" id="KW-0285">Flavoprotein</keyword>
<dbReference type="Gene3D" id="3.40.30.120">
    <property type="match status" value="1"/>
</dbReference>
<evidence type="ECO:0000313" key="5">
    <source>
        <dbReference type="EMBL" id="SHG69353.1"/>
    </source>
</evidence>
<evidence type="ECO:0000256" key="1">
    <source>
        <dbReference type="ARBA" id="ARBA00001974"/>
    </source>
</evidence>
<protein>
    <submittedName>
        <fullName evidence="5">2-polyprenyl-6-methoxyphenol hydroxylase</fullName>
    </submittedName>
</protein>
<evidence type="ECO:0000256" key="3">
    <source>
        <dbReference type="ARBA" id="ARBA00022827"/>
    </source>
</evidence>
<accession>A0A1M5LY80</accession>
<dbReference type="Pfam" id="PF01494">
    <property type="entry name" value="FAD_binding_3"/>
    <property type="match status" value="1"/>
</dbReference>
<name>A0A1M5LY80_STRHI</name>
<dbReference type="SUPFAM" id="SSF51905">
    <property type="entry name" value="FAD/NAD(P)-binding domain"/>
    <property type="match status" value="1"/>
</dbReference>
<dbReference type="Proteomes" id="UP000184501">
    <property type="component" value="Unassembled WGS sequence"/>
</dbReference>
<evidence type="ECO:0000259" key="4">
    <source>
        <dbReference type="Pfam" id="PF01494"/>
    </source>
</evidence>
<dbReference type="InterPro" id="IPR036188">
    <property type="entry name" value="FAD/NAD-bd_sf"/>
</dbReference>
<dbReference type="Pfam" id="PF21274">
    <property type="entry name" value="Rng_hyd_C"/>
    <property type="match status" value="1"/>
</dbReference>
<evidence type="ECO:0000313" key="6">
    <source>
        <dbReference type="Proteomes" id="UP000184501"/>
    </source>
</evidence>
<dbReference type="Gene3D" id="3.50.50.60">
    <property type="entry name" value="FAD/NAD(P)-binding domain"/>
    <property type="match status" value="1"/>
</dbReference>
<proteinExistence type="predicted"/>
<dbReference type="InterPro" id="IPR050641">
    <property type="entry name" value="RIFMO-like"/>
</dbReference>
<dbReference type="PRINTS" id="PR00420">
    <property type="entry name" value="RNGMNOXGNASE"/>
</dbReference>
<keyword evidence="6" id="KW-1185">Reference proteome</keyword>
<organism evidence="5 6">
    <name type="scientific">Streptoalloteichus hindustanus</name>
    <dbReference type="NCBI Taxonomy" id="2017"/>
    <lineage>
        <taxon>Bacteria</taxon>
        <taxon>Bacillati</taxon>
        <taxon>Actinomycetota</taxon>
        <taxon>Actinomycetes</taxon>
        <taxon>Pseudonocardiales</taxon>
        <taxon>Pseudonocardiaceae</taxon>
        <taxon>Streptoalloteichus</taxon>
    </lineage>
</organism>
<dbReference type="GO" id="GO:0071949">
    <property type="term" value="F:FAD binding"/>
    <property type="evidence" value="ECO:0007669"/>
    <property type="project" value="InterPro"/>
</dbReference>
<comment type="cofactor">
    <cofactor evidence="1">
        <name>FAD</name>
        <dbReference type="ChEBI" id="CHEBI:57692"/>
    </cofactor>
</comment>
<dbReference type="RefSeq" id="WP_073488905.1">
    <property type="nucleotide sequence ID" value="NZ_FQVN01000012.1"/>
</dbReference>
<sequence length="494" mass="54500">MGSVLVVGAGPTGLALAAELAGAGVPCRVLEKRPRRSPWSRACGVEPRTMELLDLRADVADLLDRGLPWARQPVGDGRAFLDYGRLDTPYPYILIIPQQRTEEVLEARAERAGAEVVRDVRVVGLEQDDTSVTLTVTGRRGTWTERADFVVGCDGVRSAVRELAGIRFHGRAHAQSLVVADVRLAHPPEPAVDARITGRGMVAVFPFGDGLHRLIVLDHDRMAVPVDQPVTVPELRDSVVAIFGRDLGVRDPEWMSRFRCAERQADRYRRGRVLLAGDAAHTHKPSGGQGLQLGIQDAVNLGWKLAAEVAGWAPAGLLDSYERERWPIAERMLRKAELAYRYETANSALARAARQVGYWLMRVGPFQLPVVRQFAGFTLRYPPPPGTGSHRLVGRRLPDARLRTDHDVVRLLELFRRHRFVLLDQTGGAAGACASGWADRVDVVRAEVLDGRRWPEVVLFRPDAFVAWAGSRSRLGRLPDALRNWCGERGSGVA</sequence>
<dbReference type="PANTHER" id="PTHR43004:SF19">
    <property type="entry name" value="BINDING MONOOXYGENASE, PUTATIVE (JCVI)-RELATED"/>
    <property type="match status" value="1"/>
</dbReference>